<proteinExistence type="predicted"/>
<evidence type="ECO:0000313" key="2">
    <source>
        <dbReference type="Proteomes" id="UP000649617"/>
    </source>
</evidence>
<dbReference type="EMBL" id="CAJNIZ010015330">
    <property type="protein sequence ID" value="CAE7372215.1"/>
    <property type="molecule type" value="Genomic_DNA"/>
</dbReference>
<sequence>MHMLHLVGQVLQGASQIRTIAFDNATQHGLIKAMLLGQKTGLSPDELRGLPFWSRISYVPFPESALPRFPFNKPSVDGEILFGLNGPAHLQKNMAGQCRSPSRTIAFGQFFTDFSGCLDLCMPPAAFQSYDGQSDAEAASFFNAFHYVADLVTDVREVRVPWSLVGAVLVNLTSCLTTSSVFHPGLTPAQRLENAISSFVLFDLGAMEAERTCTKRGLPKGSCWIHRTTQGNMQQLAGMIAVACTSLSPQTPWFPWRSSELPLEQWFGYLRNQFSSSQMTVRDFLHASCRKMRQTCCRLSKDPPQRLPQEPAAAVTDAEFTDIANRALWSALELMAACTGDAAEAVLKRYVAYSAGLVELAEDFEIFEEGGALTGEHDELEDFMEDEDQAPLVHKACAEV</sequence>
<gene>
    <name evidence="1" type="ORF">SPIL2461_LOCUS9026</name>
</gene>
<organism evidence="1 2">
    <name type="scientific">Symbiodinium pilosum</name>
    <name type="common">Dinoflagellate</name>
    <dbReference type="NCBI Taxonomy" id="2952"/>
    <lineage>
        <taxon>Eukaryota</taxon>
        <taxon>Sar</taxon>
        <taxon>Alveolata</taxon>
        <taxon>Dinophyceae</taxon>
        <taxon>Suessiales</taxon>
        <taxon>Symbiodiniaceae</taxon>
        <taxon>Symbiodinium</taxon>
    </lineage>
</organism>
<accession>A0A812Q345</accession>
<name>A0A812Q345_SYMPI</name>
<dbReference type="Proteomes" id="UP000649617">
    <property type="component" value="Unassembled WGS sequence"/>
</dbReference>
<evidence type="ECO:0000313" key="1">
    <source>
        <dbReference type="EMBL" id="CAE7372215.1"/>
    </source>
</evidence>
<dbReference type="AlphaFoldDB" id="A0A812Q345"/>
<reference evidence="1" key="1">
    <citation type="submission" date="2021-02" db="EMBL/GenBank/DDBJ databases">
        <authorList>
            <person name="Dougan E. K."/>
            <person name="Rhodes N."/>
            <person name="Thang M."/>
            <person name="Chan C."/>
        </authorList>
    </citation>
    <scope>NUCLEOTIDE SEQUENCE</scope>
</reference>
<dbReference type="OrthoDB" id="419420at2759"/>
<comment type="caution">
    <text evidence="1">The sequence shown here is derived from an EMBL/GenBank/DDBJ whole genome shotgun (WGS) entry which is preliminary data.</text>
</comment>
<keyword evidence="2" id="KW-1185">Reference proteome</keyword>
<protein>
    <submittedName>
        <fullName evidence="1">Uncharacterized protein</fullName>
    </submittedName>
</protein>